<dbReference type="Proteomes" id="UP000199494">
    <property type="component" value="Unassembled WGS sequence"/>
</dbReference>
<proteinExistence type="predicted"/>
<dbReference type="Gene3D" id="3.40.630.30">
    <property type="match status" value="1"/>
</dbReference>
<dbReference type="InterPro" id="IPR050832">
    <property type="entry name" value="Bact_Acetyltransf"/>
</dbReference>
<gene>
    <name evidence="4" type="ORF">SAMN05421630_109264</name>
</gene>
<keyword evidence="5" id="KW-1185">Reference proteome</keyword>
<dbReference type="AlphaFoldDB" id="A0A1G6VHW9"/>
<name>A0A1G6VHW9_9PSEU</name>
<evidence type="ECO:0000256" key="2">
    <source>
        <dbReference type="ARBA" id="ARBA00023315"/>
    </source>
</evidence>
<dbReference type="InterPro" id="IPR000182">
    <property type="entry name" value="GNAT_dom"/>
</dbReference>
<dbReference type="Pfam" id="PF00583">
    <property type="entry name" value="Acetyltransf_1"/>
    <property type="match status" value="1"/>
</dbReference>
<dbReference type="PANTHER" id="PTHR43877:SF2">
    <property type="entry name" value="AMINOALKYLPHOSPHONATE N-ACETYLTRANSFERASE-RELATED"/>
    <property type="match status" value="1"/>
</dbReference>
<dbReference type="PANTHER" id="PTHR43877">
    <property type="entry name" value="AMINOALKYLPHOSPHONATE N-ACETYLTRANSFERASE-RELATED-RELATED"/>
    <property type="match status" value="1"/>
</dbReference>
<organism evidence="4 5">
    <name type="scientific">Prauserella marina</name>
    <dbReference type="NCBI Taxonomy" id="530584"/>
    <lineage>
        <taxon>Bacteria</taxon>
        <taxon>Bacillati</taxon>
        <taxon>Actinomycetota</taxon>
        <taxon>Actinomycetes</taxon>
        <taxon>Pseudonocardiales</taxon>
        <taxon>Pseudonocardiaceae</taxon>
        <taxon>Prauserella</taxon>
    </lineage>
</organism>
<dbReference type="GO" id="GO:0016747">
    <property type="term" value="F:acyltransferase activity, transferring groups other than amino-acyl groups"/>
    <property type="evidence" value="ECO:0007669"/>
    <property type="project" value="InterPro"/>
</dbReference>
<reference evidence="4 5" key="1">
    <citation type="submission" date="2016-10" db="EMBL/GenBank/DDBJ databases">
        <authorList>
            <person name="de Groot N.N."/>
        </authorList>
    </citation>
    <scope>NUCLEOTIDE SEQUENCE [LARGE SCALE GENOMIC DNA]</scope>
    <source>
        <strain evidence="4 5">CGMCC 4.5506</strain>
    </source>
</reference>
<dbReference type="EMBL" id="FMZE01000009">
    <property type="protein sequence ID" value="SDD53232.1"/>
    <property type="molecule type" value="Genomic_DNA"/>
</dbReference>
<evidence type="ECO:0000313" key="4">
    <source>
        <dbReference type="EMBL" id="SDD53232.1"/>
    </source>
</evidence>
<keyword evidence="2" id="KW-0012">Acyltransferase</keyword>
<dbReference type="OrthoDB" id="273614at2"/>
<protein>
    <submittedName>
        <fullName evidence="4">Acetyltransferase (GNAT) family protein</fullName>
    </submittedName>
</protein>
<evidence type="ECO:0000256" key="1">
    <source>
        <dbReference type="ARBA" id="ARBA00022679"/>
    </source>
</evidence>
<dbReference type="PROSITE" id="PS51186">
    <property type="entry name" value="GNAT"/>
    <property type="match status" value="1"/>
</dbReference>
<accession>A0A1G6VHW9</accession>
<keyword evidence="1 4" id="KW-0808">Transferase</keyword>
<dbReference type="RefSeq" id="WP_091808372.1">
    <property type="nucleotide sequence ID" value="NZ_CP016353.1"/>
</dbReference>
<evidence type="ECO:0000256" key="3">
    <source>
        <dbReference type="SAM" id="MobiDB-lite"/>
    </source>
</evidence>
<sequence>MTGGTGPTRHTALTGPTERTANTGRIDIRPVEPGSVVAQRILRSYFDDIGSRYHGRPVSEAETDAAMLEEPSDDLVPPHGLLLLAFDGETVLGCAGLRLLAGGTGELTRVYVAQNARGRGLGGLLLHETERLARRHGVTLLRLDTRSDLVEARGLYAKHGYGEVEPFSEGPYAQHWFAKELGHDDHDAG</sequence>
<dbReference type="InterPro" id="IPR016181">
    <property type="entry name" value="Acyl_CoA_acyltransferase"/>
</dbReference>
<dbReference type="SUPFAM" id="SSF55729">
    <property type="entry name" value="Acyl-CoA N-acyltransferases (Nat)"/>
    <property type="match status" value="1"/>
</dbReference>
<dbReference type="STRING" id="530584.SAMN05421630_109264"/>
<evidence type="ECO:0000313" key="5">
    <source>
        <dbReference type="Proteomes" id="UP000199494"/>
    </source>
</evidence>
<feature type="region of interest" description="Disordered" evidence="3">
    <location>
        <begin position="1"/>
        <end position="27"/>
    </location>
</feature>